<keyword evidence="2" id="KW-0812">Transmembrane</keyword>
<keyword evidence="2" id="KW-0472">Membrane</keyword>
<sequence length="215" mass="23509">MSTLTTVLIVAAVIVVLLITAGALYARSRGGHAGGRRALRRRFGPEYDRVLARHDGDTKAADRDLHDRVRRYGDLTAQPLAPGVRAQYDAAWAAVQERFVDDPRGAVADADQLLGRIAADRGFPAAGRYEEQLAALSVHHPRHVEGYRRVHRAARAGSEASTEHLREAMVHARELFDDLVADRSVDHGRHRPGGTADRSHGRGRGHLLHPRGSGV</sequence>
<evidence type="ECO:0000256" key="2">
    <source>
        <dbReference type="SAM" id="Phobius"/>
    </source>
</evidence>
<dbReference type="OMA" id="SVHHAHH"/>
<dbReference type="AlphaFoldDB" id="A0A0M4DFC3"/>
<dbReference type="PATRIC" id="fig|38300.4.peg.5407"/>
<feature type="transmembrane region" description="Helical" evidence="2">
    <location>
        <begin position="6"/>
        <end position="26"/>
    </location>
</feature>
<dbReference type="Proteomes" id="UP000060513">
    <property type="component" value="Chromosome"/>
</dbReference>
<evidence type="ECO:0000256" key="1">
    <source>
        <dbReference type="SAM" id="MobiDB-lite"/>
    </source>
</evidence>
<protein>
    <submittedName>
        <fullName evidence="3">Secreted protein</fullName>
    </submittedName>
</protein>
<feature type="region of interest" description="Disordered" evidence="1">
    <location>
        <begin position="183"/>
        <end position="215"/>
    </location>
</feature>
<dbReference type="GeneID" id="97233787"/>
<dbReference type="STRING" id="38300.SPRI_5158"/>
<keyword evidence="2" id="KW-1133">Transmembrane helix</keyword>
<reference evidence="3 4" key="1">
    <citation type="submission" date="2015-08" db="EMBL/GenBank/DDBJ databases">
        <title>Genome sequence of the pristinamycin over-producing bacterium Streptomyces pristinaespiralis HCCB10218.</title>
        <authorList>
            <person name="Tian J."/>
            <person name="Yang J."/>
            <person name="Li L."/>
            <person name="Ruan L."/>
            <person name="Wei W."/>
            <person name="Zheng G."/>
            <person name="Wei Z."/>
            <person name="Yang S."/>
            <person name="Ge M."/>
            <person name="Jiang W."/>
            <person name="Lu Y."/>
        </authorList>
    </citation>
    <scope>NUCLEOTIDE SEQUENCE [LARGE SCALE GENOMIC DNA]</scope>
    <source>
        <strain evidence="3 4">HCCB 10218</strain>
    </source>
</reference>
<evidence type="ECO:0000313" key="4">
    <source>
        <dbReference type="Proteomes" id="UP000060513"/>
    </source>
</evidence>
<name>A0A0M4DFC3_STRPR</name>
<proteinExistence type="predicted"/>
<dbReference type="RefSeq" id="WP_005318247.1">
    <property type="nucleotide sequence ID" value="NZ_CP011340.1"/>
</dbReference>
<evidence type="ECO:0000313" key="3">
    <source>
        <dbReference type="EMBL" id="ALC23464.1"/>
    </source>
</evidence>
<gene>
    <name evidence="3" type="ORF">SPRI_5158</name>
</gene>
<organism evidence="3">
    <name type="scientific">Streptomyces pristinaespiralis</name>
    <dbReference type="NCBI Taxonomy" id="38300"/>
    <lineage>
        <taxon>Bacteria</taxon>
        <taxon>Bacillati</taxon>
        <taxon>Actinomycetota</taxon>
        <taxon>Actinomycetes</taxon>
        <taxon>Kitasatosporales</taxon>
        <taxon>Streptomycetaceae</taxon>
        <taxon>Streptomyces</taxon>
    </lineage>
</organism>
<dbReference type="EMBL" id="CP011340">
    <property type="protein sequence ID" value="ALC23464.1"/>
    <property type="molecule type" value="Genomic_DNA"/>
</dbReference>
<dbReference type="OrthoDB" id="7502542at2"/>
<dbReference type="KEGG" id="spri:SPRI_5158"/>
<accession>A0A0M4DFC3</accession>